<organism evidence="3 4">
    <name type="scientific">Paraphoma chrysanthemicola</name>
    <dbReference type="NCBI Taxonomy" id="798071"/>
    <lineage>
        <taxon>Eukaryota</taxon>
        <taxon>Fungi</taxon>
        <taxon>Dikarya</taxon>
        <taxon>Ascomycota</taxon>
        <taxon>Pezizomycotina</taxon>
        <taxon>Dothideomycetes</taxon>
        <taxon>Pleosporomycetidae</taxon>
        <taxon>Pleosporales</taxon>
        <taxon>Pleosporineae</taxon>
        <taxon>Phaeosphaeriaceae</taxon>
        <taxon>Paraphoma</taxon>
    </lineage>
</organism>
<dbReference type="InterPro" id="IPR001025">
    <property type="entry name" value="BAH_dom"/>
</dbReference>
<feature type="region of interest" description="Disordered" evidence="1">
    <location>
        <begin position="355"/>
        <end position="435"/>
    </location>
</feature>
<dbReference type="InterPro" id="IPR043151">
    <property type="entry name" value="BAH_sf"/>
</dbReference>
<dbReference type="Gene3D" id="3.30.40.10">
    <property type="entry name" value="Zinc/RING finger domain, C3HC4 (zinc finger)"/>
    <property type="match status" value="1"/>
</dbReference>
<keyword evidence="4" id="KW-1185">Reference proteome</keyword>
<dbReference type="InterPro" id="IPR013083">
    <property type="entry name" value="Znf_RING/FYVE/PHD"/>
</dbReference>
<feature type="compositionally biased region" description="Polar residues" evidence="1">
    <location>
        <begin position="391"/>
        <end position="400"/>
    </location>
</feature>
<feature type="compositionally biased region" description="Basic and acidic residues" evidence="1">
    <location>
        <begin position="10"/>
        <end position="21"/>
    </location>
</feature>
<dbReference type="Gene3D" id="2.30.30.490">
    <property type="match status" value="1"/>
</dbReference>
<protein>
    <recommendedName>
        <fullName evidence="2">BAH domain-containing protein</fullName>
    </recommendedName>
</protein>
<dbReference type="OrthoDB" id="10259622at2759"/>
<comment type="caution">
    <text evidence="3">The sequence shown here is derived from an EMBL/GenBank/DDBJ whole genome shotgun (WGS) entry which is preliminary data.</text>
</comment>
<dbReference type="PANTHER" id="PTHR46364">
    <property type="entry name" value="OS08G0421900 PROTEIN"/>
    <property type="match status" value="1"/>
</dbReference>
<accession>A0A8K0VRY5</accession>
<gene>
    <name evidence="3" type="ORF">FB567DRAFT_540715</name>
</gene>
<proteinExistence type="predicted"/>
<name>A0A8K0VRY5_9PLEO</name>
<dbReference type="SUPFAM" id="SSF57903">
    <property type="entry name" value="FYVE/PHD zinc finger"/>
    <property type="match status" value="1"/>
</dbReference>
<dbReference type="EMBL" id="JAGMVJ010000030">
    <property type="protein sequence ID" value="KAH7069347.1"/>
    <property type="molecule type" value="Genomic_DNA"/>
</dbReference>
<dbReference type="SMART" id="SM00439">
    <property type="entry name" value="BAH"/>
    <property type="match status" value="1"/>
</dbReference>
<dbReference type="Pfam" id="PF01426">
    <property type="entry name" value="BAH"/>
    <property type="match status" value="1"/>
</dbReference>
<feature type="region of interest" description="Disordered" evidence="1">
    <location>
        <begin position="1"/>
        <end position="31"/>
    </location>
</feature>
<dbReference type="GO" id="GO:0003682">
    <property type="term" value="F:chromatin binding"/>
    <property type="evidence" value="ECO:0007669"/>
    <property type="project" value="InterPro"/>
</dbReference>
<feature type="region of interest" description="Disordered" evidence="1">
    <location>
        <begin position="56"/>
        <end position="78"/>
    </location>
</feature>
<evidence type="ECO:0000313" key="4">
    <source>
        <dbReference type="Proteomes" id="UP000813461"/>
    </source>
</evidence>
<dbReference type="Proteomes" id="UP000813461">
    <property type="component" value="Unassembled WGS sequence"/>
</dbReference>
<sequence length="488" mass="54118">MAPRKSKSTPRLDMEATKYDSDVSSATSKKRKIDWATIDRDTPFKGFKLNDVKIKTPKNAAQAQKKQKTANGDAASGKNMPLSAEINQPNPFPGSELSETHFRVEPVAEWESTQRYRKFTIGTVEFEVNQLVFVAGEEPPMIGKVLEVRAGDSQHVYLRVYWMYRPEDLPDGRQPYHGDSELIASNHMDIIEAFAVLDKAEVVHWNEDPNSNWPMKDQLFWRQTCDFLKPAGSRLSKLRAYCIDKTPCNPDEPLIECQSCSGWLHASCLEEQAVADALEQYKSPAKPGRPPKTKKKMSRKSLAEAAFAARLVVPDLNKVVLTVTDRREGQDNRRWNVDINCLLCKQLIEKAADELPPQQEDAKVVPAEKITPSTEDDDLDSVIGKHDATNLGPSPFTTVTAAPDPTGIPIPPARGRGRPRKRKRESDVADPTSTLAAGNEEAVNSAKRIATASAVATTPATSAKTGEPSESIFQSGIKSVKKLLWRTM</sequence>
<dbReference type="CDD" id="cd04370">
    <property type="entry name" value="BAH"/>
    <property type="match status" value="1"/>
</dbReference>
<dbReference type="PROSITE" id="PS51038">
    <property type="entry name" value="BAH"/>
    <property type="match status" value="1"/>
</dbReference>
<dbReference type="InterPro" id="IPR011011">
    <property type="entry name" value="Znf_FYVE_PHD"/>
</dbReference>
<evidence type="ECO:0000259" key="2">
    <source>
        <dbReference type="PROSITE" id="PS51038"/>
    </source>
</evidence>
<evidence type="ECO:0000256" key="1">
    <source>
        <dbReference type="SAM" id="MobiDB-lite"/>
    </source>
</evidence>
<feature type="domain" description="BAH" evidence="2">
    <location>
        <begin position="117"/>
        <end position="236"/>
    </location>
</feature>
<dbReference type="AlphaFoldDB" id="A0A8K0VRY5"/>
<evidence type="ECO:0000313" key="3">
    <source>
        <dbReference type="EMBL" id="KAH7069347.1"/>
    </source>
</evidence>
<reference evidence="3" key="1">
    <citation type="journal article" date="2021" name="Nat. Commun.">
        <title>Genetic determinants of endophytism in the Arabidopsis root mycobiome.</title>
        <authorList>
            <person name="Mesny F."/>
            <person name="Miyauchi S."/>
            <person name="Thiergart T."/>
            <person name="Pickel B."/>
            <person name="Atanasova L."/>
            <person name="Karlsson M."/>
            <person name="Huettel B."/>
            <person name="Barry K.W."/>
            <person name="Haridas S."/>
            <person name="Chen C."/>
            <person name="Bauer D."/>
            <person name="Andreopoulos W."/>
            <person name="Pangilinan J."/>
            <person name="LaButti K."/>
            <person name="Riley R."/>
            <person name="Lipzen A."/>
            <person name="Clum A."/>
            <person name="Drula E."/>
            <person name="Henrissat B."/>
            <person name="Kohler A."/>
            <person name="Grigoriev I.V."/>
            <person name="Martin F.M."/>
            <person name="Hacquard S."/>
        </authorList>
    </citation>
    <scope>NUCLEOTIDE SEQUENCE</scope>
    <source>
        <strain evidence="3">MPI-SDFR-AT-0120</strain>
    </source>
</reference>